<protein>
    <submittedName>
        <fullName evidence="3">Uncharacterized protein</fullName>
    </submittedName>
</protein>
<evidence type="ECO:0000256" key="1">
    <source>
        <dbReference type="SAM" id="MobiDB-lite"/>
    </source>
</evidence>
<comment type="caution">
    <text evidence="3">The sequence shown here is derived from an EMBL/GenBank/DDBJ whole genome shotgun (WGS) entry which is preliminary data.</text>
</comment>
<evidence type="ECO:0000313" key="3">
    <source>
        <dbReference type="EMBL" id="KAJ3563970.1"/>
    </source>
</evidence>
<keyword evidence="2" id="KW-0472">Membrane</keyword>
<evidence type="ECO:0000313" key="4">
    <source>
        <dbReference type="Proteomes" id="UP001213000"/>
    </source>
</evidence>
<name>A0AAD5VPG8_9AGAR</name>
<keyword evidence="2" id="KW-0812">Transmembrane</keyword>
<keyword evidence="4" id="KW-1185">Reference proteome</keyword>
<accession>A0AAD5VPG8</accession>
<keyword evidence="2" id="KW-1133">Transmembrane helix</keyword>
<proteinExistence type="predicted"/>
<organism evidence="3 4">
    <name type="scientific">Leucocoprinus birnbaumii</name>
    <dbReference type="NCBI Taxonomy" id="56174"/>
    <lineage>
        <taxon>Eukaryota</taxon>
        <taxon>Fungi</taxon>
        <taxon>Dikarya</taxon>
        <taxon>Basidiomycota</taxon>
        <taxon>Agaricomycotina</taxon>
        <taxon>Agaricomycetes</taxon>
        <taxon>Agaricomycetidae</taxon>
        <taxon>Agaricales</taxon>
        <taxon>Agaricineae</taxon>
        <taxon>Agaricaceae</taxon>
        <taxon>Leucocoprinus</taxon>
    </lineage>
</organism>
<sequence>MNLYPPPAPASTDGYLPSATHRNAPVLEGRSWIVLPHSPIETTQGNVINYLDQRFAPPWASSEAGWGPFASGAWQDASISGFLNHPIATSTKTITATTSSTSSHTPSQISTEPSSSILPGSSTTSNPLSTTSAITASSGGHINTTLIIILPICATIFVLLIISALLFLRHRRRKLAQAVGDSEATVRPFSGALHTQWYLQLRNSGTRPWNQDLAR</sequence>
<dbReference type="Proteomes" id="UP001213000">
    <property type="component" value="Unassembled WGS sequence"/>
</dbReference>
<evidence type="ECO:0000256" key="2">
    <source>
        <dbReference type="SAM" id="Phobius"/>
    </source>
</evidence>
<feature type="region of interest" description="Disordered" evidence="1">
    <location>
        <begin position="94"/>
        <end position="124"/>
    </location>
</feature>
<gene>
    <name evidence="3" type="ORF">NP233_g8600</name>
</gene>
<reference evidence="3" key="1">
    <citation type="submission" date="2022-07" db="EMBL/GenBank/DDBJ databases">
        <title>Genome Sequence of Leucocoprinus birnbaumii.</title>
        <authorList>
            <person name="Buettner E."/>
        </authorList>
    </citation>
    <scope>NUCLEOTIDE SEQUENCE</scope>
    <source>
        <strain evidence="3">VT141</strain>
    </source>
</reference>
<dbReference type="EMBL" id="JANIEX010000706">
    <property type="protein sequence ID" value="KAJ3563970.1"/>
    <property type="molecule type" value="Genomic_DNA"/>
</dbReference>
<feature type="transmembrane region" description="Helical" evidence="2">
    <location>
        <begin position="146"/>
        <end position="168"/>
    </location>
</feature>
<dbReference type="AlphaFoldDB" id="A0AAD5VPG8"/>